<dbReference type="RefSeq" id="WP_073365417.1">
    <property type="nucleotide sequence ID" value="NZ_FQVQ01000023.1"/>
</dbReference>
<reference evidence="1 2" key="1">
    <citation type="submission" date="2016-11" db="EMBL/GenBank/DDBJ databases">
        <authorList>
            <person name="Jaros S."/>
            <person name="Januszkiewicz K."/>
            <person name="Wedrychowicz H."/>
        </authorList>
    </citation>
    <scope>NUCLEOTIDE SEQUENCE [LARGE SCALE GENOMIC DNA]</scope>
    <source>
        <strain evidence="1 2">DSM 25660</strain>
    </source>
</reference>
<dbReference type="OrthoDB" id="1369626at2"/>
<proteinExistence type="predicted"/>
<organism evidence="1 2">
    <name type="scientific">Flavobacterium fontis</name>
    <dbReference type="NCBI Taxonomy" id="1124188"/>
    <lineage>
        <taxon>Bacteria</taxon>
        <taxon>Pseudomonadati</taxon>
        <taxon>Bacteroidota</taxon>
        <taxon>Flavobacteriia</taxon>
        <taxon>Flavobacteriales</taxon>
        <taxon>Flavobacteriaceae</taxon>
        <taxon>Flavobacterium</taxon>
    </lineage>
</organism>
<protein>
    <submittedName>
        <fullName evidence="1">Uncharacterized protein</fullName>
    </submittedName>
</protein>
<keyword evidence="2" id="KW-1185">Reference proteome</keyword>
<dbReference type="EMBL" id="FQVQ01000023">
    <property type="protein sequence ID" value="SHF83490.1"/>
    <property type="molecule type" value="Genomic_DNA"/>
</dbReference>
<name>A0A1M5EW75_9FLAO</name>
<evidence type="ECO:0000313" key="2">
    <source>
        <dbReference type="Proteomes" id="UP000184147"/>
    </source>
</evidence>
<gene>
    <name evidence="1" type="ORF">SAMN05444377_1232</name>
</gene>
<sequence length="164" mass="18650">MKRNILFILLTFVFLCCNGKQTEKEAKTEKKEIEEIELPPPPRKIDMDNLIGFACYSSGMTSKPVETITKLLENENYSEVKNKLASKSVAEKYLATIACNELKKQNAISLSISELKQIEINMNSNEKTTICSGCTNENEITLKQLFSTKTFIERGVKEWLKESI</sequence>
<dbReference type="Proteomes" id="UP000184147">
    <property type="component" value="Unassembled WGS sequence"/>
</dbReference>
<accession>A0A1M5EW75</accession>
<dbReference type="STRING" id="1124188.SAMN05444377_1232"/>
<dbReference type="AlphaFoldDB" id="A0A1M5EW75"/>
<evidence type="ECO:0000313" key="1">
    <source>
        <dbReference type="EMBL" id="SHF83490.1"/>
    </source>
</evidence>